<reference evidence="2" key="1">
    <citation type="submission" date="2022-05" db="EMBL/GenBank/DDBJ databases">
        <title>Novel bacterial taxa in a minimal lignocellulolytic consortium and its capacity to transform plastics disclosed by genome-resolved metagenomics.</title>
        <authorList>
            <person name="Rodriguez C.A.D."/>
            <person name="Diaz-Garcia L."/>
            <person name="Herrera K."/>
            <person name="Tarazona N.A."/>
            <person name="Sproer C."/>
            <person name="Overmann J."/>
            <person name="Jimenez D.J."/>
        </authorList>
    </citation>
    <scope>NUCLEOTIDE SEQUENCE</scope>
    <source>
        <strain evidence="2">MAG5</strain>
    </source>
</reference>
<name>A0A9J6ZCW3_9BACL</name>
<dbReference type="Pfam" id="PF01323">
    <property type="entry name" value="DSBA"/>
    <property type="match status" value="1"/>
</dbReference>
<dbReference type="InterPro" id="IPR001853">
    <property type="entry name" value="DSBA-like_thioredoxin_dom"/>
</dbReference>
<evidence type="ECO:0000259" key="1">
    <source>
        <dbReference type="Pfam" id="PF01323"/>
    </source>
</evidence>
<dbReference type="KEGG" id="plig:NAG76_18935"/>
<evidence type="ECO:0000313" key="3">
    <source>
        <dbReference type="Proteomes" id="UP001056756"/>
    </source>
</evidence>
<evidence type="ECO:0000313" key="2">
    <source>
        <dbReference type="EMBL" id="URN93879.1"/>
    </source>
</evidence>
<feature type="domain" description="DSBA-like thioredoxin" evidence="1">
    <location>
        <begin position="3"/>
        <end position="202"/>
    </location>
</feature>
<proteinExistence type="predicted"/>
<dbReference type="PANTHER" id="PTHR13887">
    <property type="entry name" value="GLUTATHIONE S-TRANSFERASE KAPPA"/>
    <property type="match status" value="1"/>
</dbReference>
<dbReference type="SUPFAM" id="SSF52833">
    <property type="entry name" value="Thioredoxin-like"/>
    <property type="match status" value="1"/>
</dbReference>
<sequence>MKVEIWSDFVCPFCYIGKTKFESALAQFAHKDKVEVIYKCFELDQGKHAKSLTIGSLAKKYGMTAEKAKEMTQGVASQAAEVGLRFEFDNMLTANTFDVHRLLLLAQEKGIASSYVNIVFEAYFTNNVDIEDHAELIKLAVQAGLSEEEVQSVLSSDQYASDVRADEQQASSLGISGVPFFVLNNKYAISGAQPQHVFLNALEQTWAETNPTLVNIQGDDEVGICGPDNCDIK</sequence>
<dbReference type="AlphaFoldDB" id="A0A9J6ZCW3"/>
<dbReference type="GO" id="GO:0016491">
    <property type="term" value="F:oxidoreductase activity"/>
    <property type="evidence" value="ECO:0007669"/>
    <property type="project" value="InterPro"/>
</dbReference>
<dbReference type="InterPro" id="IPR036249">
    <property type="entry name" value="Thioredoxin-like_sf"/>
</dbReference>
<dbReference type="PANTHER" id="PTHR13887:SF41">
    <property type="entry name" value="THIOREDOXIN SUPERFAMILY PROTEIN"/>
    <property type="match status" value="1"/>
</dbReference>
<dbReference type="Gene3D" id="3.40.30.10">
    <property type="entry name" value="Glutaredoxin"/>
    <property type="match status" value="1"/>
</dbReference>
<dbReference type="EMBL" id="CP097899">
    <property type="protein sequence ID" value="URN93879.1"/>
    <property type="molecule type" value="Genomic_DNA"/>
</dbReference>
<organism evidence="2 3">
    <name type="scientific">Candidatus Pristimantibacillus lignocellulolyticus</name>
    <dbReference type="NCBI Taxonomy" id="2994561"/>
    <lineage>
        <taxon>Bacteria</taxon>
        <taxon>Bacillati</taxon>
        <taxon>Bacillota</taxon>
        <taxon>Bacilli</taxon>
        <taxon>Bacillales</taxon>
        <taxon>Paenibacillaceae</taxon>
        <taxon>Candidatus Pristimantibacillus</taxon>
    </lineage>
</organism>
<gene>
    <name evidence="2" type="ORF">NAG76_18935</name>
</gene>
<dbReference type="CDD" id="cd03024">
    <property type="entry name" value="DsbA_FrnE"/>
    <property type="match status" value="1"/>
</dbReference>
<accession>A0A9J6ZCW3</accession>
<protein>
    <submittedName>
        <fullName evidence="2">DsbA family oxidoreductase</fullName>
    </submittedName>
</protein>
<dbReference type="Proteomes" id="UP001056756">
    <property type="component" value="Chromosome"/>
</dbReference>